<evidence type="ECO:0000313" key="2">
    <source>
        <dbReference type="Proteomes" id="UP000030762"/>
    </source>
</evidence>
<gene>
    <name evidence="1" type="ORF">SDRG_08063</name>
</gene>
<dbReference type="GeneID" id="19948790"/>
<dbReference type="OrthoDB" id="10470871at2759"/>
<dbReference type="Proteomes" id="UP000030762">
    <property type="component" value="Unassembled WGS sequence"/>
</dbReference>
<dbReference type="EMBL" id="JH767155">
    <property type="protein sequence ID" value="EQC34290.1"/>
    <property type="molecule type" value="Genomic_DNA"/>
</dbReference>
<dbReference type="VEuPathDB" id="FungiDB:SDRG_08063"/>
<proteinExistence type="predicted"/>
<dbReference type="InParanoid" id="T0QKG8"/>
<dbReference type="OMA" id="LWPRNID"/>
<dbReference type="InterPro" id="IPR032675">
    <property type="entry name" value="LRR_dom_sf"/>
</dbReference>
<dbReference type="SUPFAM" id="SSF52047">
    <property type="entry name" value="RNI-like"/>
    <property type="match status" value="1"/>
</dbReference>
<accession>T0QKG8</accession>
<evidence type="ECO:0000313" key="1">
    <source>
        <dbReference type="EMBL" id="EQC34290.1"/>
    </source>
</evidence>
<dbReference type="RefSeq" id="XP_008612152.1">
    <property type="nucleotide sequence ID" value="XM_008613930.1"/>
</dbReference>
<keyword evidence="2" id="KW-1185">Reference proteome</keyword>
<dbReference type="AlphaFoldDB" id="T0QKG8"/>
<evidence type="ECO:0008006" key="3">
    <source>
        <dbReference type="Google" id="ProtNLM"/>
    </source>
</evidence>
<protein>
    <recommendedName>
        <fullName evidence="3">RNI-like protein</fullName>
    </recommendedName>
</protein>
<sequence>MSTKRTCPEAATMLGLPHVLISIVQCLSSPRDAIAFLMTLPPASLHAPLAATKALLTQSGPFAYTWPHLSLDDLHSESAALALEALPALLSALEPEPDSNVWATCDGAMSFVDFVSSWPLTVTHIDTLWPRNIDSTNLCRLLRRCTRLRSIDISNEDKDVVEMLTAVTTPAHRLKKLSVFYQRATTMDWTSLLRPWLSSGYARHLAFDNTRTTDMEGLARALATTSSLTGLDILNNDDLVGAFLTLQMPLHQLTSVYLWTQRHDRIRPVLQLLNVTKLTSLALNCMATDYTDVLTLVPRMTALRHLLLDFGKVCDLDASRWPHLESIELSVVNWTSKAFGALLKYLERVQGLRKLKLDHCDIVYDHVADVSLVLRRLIYNGLTLASLIGTGLDDARAATLARMLRQSRNPLPVTLHLKDNEVTIGGVRWLLKALATCSFVRVVIDTIKHADLHAAAATYGMACDMHKNACMLYSPFTIS</sequence>
<name>T0QKG8_SAPDV</name>
<reference evidence="1 2" key="1">
    <citation type="submission" date="2012-04" db="EMBL/GenBank/DDBJ databases">
        <title>The Genome Sequence of Saprolegnia declina VS20.</title>
        <authorList>
            <consortium name="The Broad Institute Genome Sequencing Platform"/>
            <person name="Russ C."/>
            <person name="Nusbaum C."/>
            <person name="Tyler B."/>
            <person name="van West P."/>
            <person name="Dieguez-Uribeondo J."/>
            <person name="de Bruijn I."/>
            <person name="Tripathy S."/>
            <person name="Jiang R."/>
            <person name="Young S.K."/>
            <person name="Zeng Q."/>
            <person name="Gargeya S."/>
            <person name="Fitzgerald M."/>
            <person name="Haas B."/>
            <person name="Abouelleil A."/>
            <person name="Alvarado L."/>
            <person name="Arachchi H.M."/>
            <person name="Berlin A."/>
            <person name="Chapman S.B."/>
            <person name="Goldberg J."/>
            <person name="Griggs A."/>
            <person name="Gujja S."/>
            <person name="Hansen M."/>
            <person name="Howarth C."/>
            <person name="Imamovic A."/>
            <person name="Larimer J."/>
            <person name="McCowen C."/>
            <person name="Montmayeur A."/>
            <person name="Murphy C."/>
            <person name="Neiman D."/>
            <person name="Pearson M."/>
            <person name="Priest M."/>
            <person name="Roberts A."/>
            <person name="Saif S."/>
            <person name="Shea T."/>
            <person name="Sisk P."/>
            <person name="Sykes S."/>
            <person name="Wortman J."/>
            <person name="Nusbaum C."/>
            <person name="Birren B."/>
        </authorList>
    </citation>
    <scope>NUCLEOTIDE SEQUENCE [LARGE SCALE GENOMIC DNA]</scope>
    <source>
        <strain evidence="1 2">VS20</strain>
    </source>
</reference>
<dbReference type="Gene3D" id="3.80.10.10">
    <property type="entry name" value="Ribonuclease Inhibitor"/>
    <property type="match status" value="1"/>
</dbReference>
<organism evidence="1 2">
    <name type="scientific">Saprolegnia diclina (strain VS20)</name>
    <dbReference type="NCBI Taxonomy" id="1156394"/>
    <lineage>
        <taxon>Eukaryota</taxon>
        <taxon>Sar</taxon>
        <taxon>Stramenopiles</taxon>
        <taxon>Oomycota</taxon>
        <taxon>Saprolegniomycetes</taxon>
        <taxon>Saprolegniales</taxon>
        <taxon>Saprolegniaceae</taxon>
        <taxon>Saprolegnia</taxon>
    </lineage>
</organism>